<dbReference type="SUPFAM" id="SSF53613">
    <property type="entry name" value="Ribokinase-like"/>
    <property type="match status" value="1"/>
</dbReference>
<dbReference type="UniPathway" id="UPA00916">
    <property type="reaction ID" value="UER00889"/>
</dbReference>
<dbReference type="Gene3D" id="3.40.1190.20">
    <property type="match status" value="1"/>
</dbReference>
<comment type="subunit">
    <text evidence="9">Homodimer.</text>
</comment>
<comment type="caution">
    <text evidence="9">Lacks conserved residue(s) required for the propagation of feature annotation.</text>
</comment>
<dbReference type="RefSeq" id="WP_043846304.1">
    <property type="nucleotide sequence ID" value="NZ_AQQW01000012.1"/>
</dbReference>
<comment type="function">
    <text evidence="9">Catalyzes the phosphorylation of ribose at O-5 in a reaction requiring ATP and magnesium. The resulting D-ribose-5-phosphate can then be used either for sythesis of nucleotides, histidine, and tryptophan, or as a component of the pentose phosphate pathway.</text>
</comment>
<feature type="binding site" evidence="9">
    <location>
        <position position="240"/>
    </location>
    <ligand>
        <name>K(+)</name>
        <dbReference type="ChEBI" id="CHEBI:29103"/>
    </ligand>
</feature>
<evidence type="ECO:0000256" key="7">
    <source>
        <dbReference type="ARBA" id="ARBA00022958"/>
    </source>
</evidence>
<gene>
    <name evidence="9" type="primary">rbsK</name>
    <name evidence="11" type="ORF">ATO8_17160</name>
</gene>
<keyword evidence="7 9" id="KW-0630">Potassium</keyword>
<keyword evidence="6 9" id="KW-0460">Magnesium</keyword>
<dbReference type="CDD" id="cd01174">
    <property type="entry name" value="ribokinase"/>
    <property type="match status" value="1"/>
</dbReference>
<name>W4HH11_9RHOB</name>
<keyword evidence="3 9" id="KW-0547">Nucleotide-binding</keyword>
<feature type="binding site" evidence="9">
    <location>
        <position position="181"/>
    </location>
    <ligand>
        <name>ATP</name>
        <dbReference type="ChEBI" id="CHEBI:30616"/>
    </ligand>
</feature>
<evidence type="ECO:0000259" key="10">
    <source>
        <dbReference type="Pfam" id="PF00294"/>
    </source>
</evidence>
<evidence type="ECO:0000256" key="5">
    <source>
        <dbReference type="ARBA" id="ARBA00022840"/>
    </source>
</evidence>
<feature type="binding site" evidence="9">
    <location>
        <position position="274"/>
    </location>
    <ligand>
        <name>K(+)</name>
        <dbReference type="ChEBI" id="CHEBI:29103"/>
    </ligand>
</feature>
<dbReference type="eggNOG" id="COG0524">
    <property type="taxonomic scope" value="Bacteria"/>
</dbReference>
<comment type="subcellular location">
    <subcellularLocation>
        <location evidence="9">Cytoplasm</location>
    </subcellularLocation>
</comment>
<dbReference type="InterPro" id="IPR002139">
    <property type="entry name" value="Ribo/fructo_kinase"/>
</dbReference>
<dbReference type="Proteomes" id="UP000019063">
    <property type="component" value="Unassembled WGS sequence"/>
</dbReference>
<feature type="binding site" evidence="9">
    <location>
        <begin position="38"/>
        <end position="42"/>
    </location>
    <ligand>
        <name>substrate</name>
    </ligand>
</feature>
<comment type="pathway">
    <text evidence="9">Carbohydrate metabolism; D-ribose degradation; D-ribose 5-phosphate from beta-D-ribopyranose: step 2/2.</text>
</comment>
<feature type="active site" description="Proton acceptor" evidence="9">
    <location>
        <position position="244"/>
    </location>
</feature>
<keyword evidence="1 9" id="KW-0808">Transferase</keyword>
<keyword evidence="12" id="KW-1185">Reference proteome</keyword>
<accession>W4HH11</accession>
<evidence type="ECO:0000256" key="3">
    <source>
        <dbReference type="ARBA" id="ARBA00022741"/>
    </source>
</evidence>
<feature type="binding site" evidence="9">
    <location>
        <begin position="243"/>
        <end position="244"/>
    </location>
    <ligand>
        <name>ATP</name>
        <dbReference type="ChEBI" id="CHEBI:30616"/>
    </ligand>
</feature>
<keyword evidence="9" id="KW-0963">Cytoplasm</keyword>
<dbReference type="EC" id="2.7.1.15" evidence="9"/>
<evidence type="ECO:0000256" key="8">
    <source>
        <dbReference type="ARBA" id="ARBA00023277"/>
    </source>
</evidence>
<evidence type="ECO:0000313" key="12">
    <source>
        <dbReference type="Proteomes" id="UP000019063"/>
    </source>
</evidence>
<dbReference type="GO" id="GO:0005829">
    <property type="term" value="C:cytosol"/>
    <property type="evidence" value="ECO:0007669"/>
    <property type="project" value="TreeGrafter"/>
</dbReference>
<dbReference type="GO" id="GO:0019303">
    <property type="term" value="P:D-ribose catabolic process"/>
    <property type="evidence" value="ECO:0007669"/>
    <property type="project" value="UniProtKB-UniRule"/>
</dbReference>
<dbReference type="GO" id="GO:0046872">
    <property type="term" value="F:metal ion binding"/>
    <property type="evidence" value="ECO:0007669"/>
    <property type="project" value="UniProtKB-KW"/>
</dbReference>
<feature type="binding site" evidence="9">
    <location>
        <begin position="212"/>
        <end position="217"/>
    </location>
    <ligand>
        <name>ATP</name>
        <dbReference type="ChEBI" id="CHEBI:30616"/>
    </ligand>
</feature>
<protein>
    <recommendedName>
        <fullName evidence="9">Ribokinase</fullName>
        <shortName evidence="9">RK</shortName>
        <ecNumber evidence="9">2.7.1.15</ecNumber>
    </recommendedName>
</protein>
<dbReference type="InterPro" id="IPR011611">
    <property type="entry name" value="PfkB_dom"/>
</dbReference>
<reference evidence="11 12" key="1">
    <citation type="journal article" date="2014" name="Antonie Van Leeuwenhoek">
        <title>Roseivivax atlanticus sp. nov., isolated from surface seawater of the Atlantic Ocean.</title>
        <authorList>
            <person name="Li G."/>
            <person name="Lai Q."/>
            <person name="Liu X."/>
            <person name="Sun F."/>
            <person name="Shao Z."/>
        </authorList>
    </citation>
    <scope>NUCLEOTIDE SEQUENCE [LARGE SCALE GENOMIC DNA]</scope>
    <source>
        <strain evidence="11 12">22II-s10s</strain>
    </source>
</reference>
<comment type="activity regulation">
    <text evidence="9">Activated by a monovalent cation that binds near, but not in, the active site. The most likely occupant of the site in vivo is potassium. Ion binding induces a conformational change that may alter substrate affinity.</text>
</comment>
<dbReference type="PRINTS" id="PR00990">
    <property type="entry name" value="RIBOKINASE"/>
</dbReference>
<organism evidence="11 12">
    <name type="scientific">Roseivivax marinus</name>
    <dbReference type="NCBI Taxonomy" id="1379903"/>
    <lineage>
        <taxon>Bacteria</taxon>
        <taxon>Pseudomonadati</taxon>
        <taxon>Pseudomonadota</taxon>
        <taxon>Alphaproteobacteria</taxon>
        <taxon>Rhodobacterales</taxon>
        <taxon>Roseobacteraceae</taxon>
        <taxon>Roseivivax</taxon>
    </lineage>
</organism>
<evidence type="ECO:0000256" key="1">
    <source>
        <dbReference type="ARBA" id="ARBA00022679"/>
    </source>
</evidence>
<dbReference type="PANTHER" id="PTHR10584:SF166">
    <property type="entry name" value="RIBOKINASE"/>
    <property type="match status" value="1"/>
</dbReference>
<comment type="similarity">
    <text evidence="9">Belongs to the carbohydrate kinase PfkB family. Ribokinase subfamily.</text>
</comment>
<evidence type="ECO:0000256" key="6">
    <source>
        <dbReference type="ARBA" id="ARBA00022842"/>
    </source>
</evidence>
<comment type="catalytic activity">
    <reaction evidence="9">
        <text>D-ribose + ATP = D-ribose 5-phosphate + ADP + H(+)</text>
        <dbReference type="Rhea" id="RHEA:13697"/>
        <dbReference type="ChEBI" id="CHEBI:15378"/>
        <dbReference type="ChEBI" id="CHEBI:30616"/>
        <dbReference type="ChEBI" id="CHEBI:47013"/>
        <dbReference type="ChEBI" id="CHEBI:78346"/>
        <dbReference type="ChEBI" id="CHEBI:456216"/>
        <dbReference type="EC" id="2.7.1.15"/>
    </reaction>
</comment>
<dbReference type="STRING" id="1379903.ATO8_17160"/>
<evidence type="ECO:0000256" key="2">
    <source>
        <dbReference type="ARBA" id="ARBA00022723"/>
    </source>
</evidence>
<keyword evidence="5 9" id="KW-0067">ATP-binding</keyword>
<dbReference type="GO" id="GO:0005524">
    <property type="term" value="F:ATP binding"/>
    <property type="evidence" value="ECO:0007669"/>
    <property type="project" value="UniProtKB-UniRule"/>
</dbReference>
<keyword evidence="2 9" id="KW-0479">Metal-binding</keyword>
<comment type="caution">
    <text evidence="11">The sequence shown here is derived from an EMBL/GenBank/DDBJ whole genome shotgun (WGS) entry which is preliminary data.</text>
</comment>
<dbReference type="GO" id="GO:0004747">
    <property type="term" value="F:ribokinase activity"/>
    <property type="evidence" value="ECO:0007669"/>
    <property type="project" value="UniProtKB-UniRule"/>
</dbReference>
<feature type="binding site" evidence="9">
    <location>
        <position position="277"/>
    </location>
    <ligand>
        <name>K(+)</name>
        <dbReference type="ChEBI" id="CHEBI:29103"/>
    </ligand>
</feature>
<dbReference type="Pfam" id="PF00294">
    <property type="entry name" value="PfkB"/>
    <property type="match status" value="1"/>
</dbReference>
<feature type="domain" description="Carbohydrate kinase PfkB" evidence="10">
    <location>
        <begin position="20"/>
        <end position="283"/>
    </location>
</feature>
<keyword evidence="8 9" id="KW-0119">Carbohydrate metabolism</keyword>
<feature type="binding site" evidence="9">
    <location>
        <position position="279"/>
    </location>
    <ligand>
        <name>K(+)</name>
        <dbReference type="ChEBI" id="CHEBI:29103"/>
    </ligand>
</feature>
<dbReference type="PANTHER" id="PTHR10584">
    <property type="entry name" value="SUGAR KINASE"/>
    <property type="match status" value="1"/>
</dbReference>
<dbReference type="EMBL" id="AQQW01000012">
    <property type="protein sequence ID" value="ETW11421.1"/>
    <property type="molecule type" value="Genomic_DNA"/>
</dbReference>
<proteinExistence type="inferred from homology"/>
<dbReference type="InterPro" id="IPR029056">
    <property type="entry name" value="Ribokinase-like"/>
</dbReference>
<dbReference type="AlphaFoldDB" id="W4HH11"/>
<evidence type="ECO:0000256" key="4">
    <source>
        <dbReference type="ARBA" id="ARBA00022777"/>
    </source>
</evidence>
<feature type="binding site" evidence="9">
    <location>
        <begin position="10"/>
        <end position="12"/>
    </location>
    <ligand>
        <name>substrate</name>
    </ligand>
</feature>
<feature type="binding site" evidence="9">
    <location>
        <position position="238"/>
    </location>
    <ligand>
        <name>K(+)</name>
        <dbReference type="ChEBI" id="CHEBI:29103"/>
    </ligand>
</feature>
<dbReference type="InterPro" id="IPR011877">
    <property type="entry name" value="Ribokinase"/>
</dbReference>
<sequence>MTAFVIGNVTEDLLFGLPRLPRPGETLIAGRRLSDLGGKGLNQAVILSRAGCPTCLLAPVGDDEVATRARALAEAEIGDARLLDMGGASDQSIICVAEDGENHIVSSAFAADALRPDRIRRALSDLGPGDVVVVQGNLSFETTRAALQAARLGGAATVANPSPIRWPWTDLYPLVDLVIVNRAELSELGGSDDIATAVARLKAAGAREVVVTLGAKGAEFHGDDGVIRAPAVPVRTVDTAGAGDTFCGILVAARQAGLSPEAAMAAAARAAALTVGRAGTYSAFPGPSEIYNILHERAGAP</sequence>
<dbReference type="HAMAP" id="MF_01987">
    <property type="entry name" value="Ribokinase"/>
    <property type="match status" value="1"/>
</dbReference>
<keyword evidence="4 9" id="KW-0418">Kinase</keyword>
<evidence type="ECO:0000313" key="11">
    <source>
        <dbReference type="EMBL" id="ETW11421.1"/>
    </source>
</evidence>
<comment type="cofactor">
    <cofactor evidence="9">
        <name>Mg(2+)</name>
        <dbReference type="ChEBI" id="CHEBI:18420"/>
    </cofactor>
    <text evidence="9">Requires a divalent cation, most likely magnesium in vivo, as an electrophilic catalyst to aid phosphoryl group transfer. It is the chelate of the metal and the nucleotide that is the actual substrate.</text>
</comment>
<evidence type="ECO:0000256" key="9">
    <source>
        <dbReference type="HAMAP-Rule" id="MF_01987"/>
    </source>
</evidence>
<feature type="binding site" evidence="9">
    <location>
        <position position="244"/>
    </location>
    <ligand>
        <name>substrate</name>
    </ligand>
</feature>